<sequence length="157" mass="17345">MRDRRHRVRSITEDGYVRQPLTDLMQKALKNAGPVSCERLRLRRSNIASAAQKAAPVLLTQYPPNSPSGTTPNSVEVSAPVDSHRPRTHPVPAPDTPHTPTAPPAPLMMLPNGPPDETPRLIQYLIIQAAEPHEVGRWGGWLSPNEHSWEVLTCPHS</sequence>
<accession>A0A6M5YR44</accession>
<gene>
    <name evidence="2" type="ORF">FTUN_3370</name>
</gene>
<reference evidence="3" key="1">
    <citation type="submission" date="2020-05" db="EMBL/GenBank/DDBJ databases">
        <title>Frigoriglobus tundricola gen. nov., sp. nov., a psychrotolerant cellulolytic planctomycete of the family Gemmataceae with two divergent copies of 16S rRNA gene.</title>
        <authorList>
            <person name="Kulichevskaya I.S."/>
            <person name="Ivanova A.A."/>
            <person name="Naumoff D.G."/>
            <person name="Beletsky A.V."/>
            <person name="Rijpstra W.I.C."/>
            <person name="Sinninghe Damste J.S."/>
            <person name="Mardanov A.V."/>
            <person name="Ravin N.V."/>
            <person name="Dedysh S.N."/>
        </authorList>
    </citation>
    <scope>NUCLEOTIDE SEQUENCE [LARGE SCALE GENOMIC DNA]</scope>
    <source>
        <strain evidence="3">PL17</strain>
    </source>
</reference>
<dbReference type="AlphaFoldDB" id="A0A6M5YR44"/>
<feature type="region of interest" description="Disordered" evidence="1">
    <location>
        <begin position="60"/>
        <end position="104"/>
    </location>
</feature>
<keyword evidence="3" id="KW-1185">Reference proteome</keyword>
<evidence type="ECO:0000313" key="2">
    <source>
        <dbReference type="EMBL" id="QJW95816.1"/>
    </source>
</evidence>
<dbReference type="KEGG" id="ftj:FTUN_3370"/>
<proteinExistence type="predicted"/>
<evidence type="ECO:0000256" key="1">
    <source>
        <dbReference type="SAM" id="MobiDB-lite"/>
    </source>
</evidence>
<dbReference type="EMBL" id="CP053452">
    <property type="protein sequence ID" value="QJW95816.1"/>
    <property type="molecule type" value="Genomic_DNA"/>
</dbReference>
<feature type="compositionally biased region" description="Pro residues" evidence="1">
    <location>
        <begin position="89"/>
        <end position="104"/>
    </location>
</feature>
<protein>
    <submittedName>
        <fullName evidence="2">Uncharacterized protein</fullName>
    </submittedName>
</protein>
<evidence type="ECO:0000313" key="3">
    <source>
        <dbReference type="Proteomes" id="UP000503447"/>
    </source>
</evidence>
<organism evidence="2 3">
    <name type="scientific">Frigoriglobus tundricola</name>
    <dbReference type="NCBI Taxonomy" id="2774151"/>
    <lineage>
        <taxon>Bacteria</taxon>
        <taxon>Pseudomonadati</taxon>
        <taxon>Planctomycetota</taxon>
        <taxon>Planctomycetia</taxon>
        <taxon>Gemmatales</taxon>
        <taxon>Gemmataceae</taxon>
        <taxon>Frigoriglobus</taxon>
    </lineage>
</organism>
<name>A0A6M5YR44_9BACT</name>
<dbReference type="Proteomes" id="UP000503447">
    <property type="component" value="Chromosome"/>
</dbReference>